<feature type="region of interest" description="Disordered" evidence="13">
    <location>
        <begin position="849"/>
        <end position="892"/>
    </location>
</feature>
<proteinExistence type="predicted"/>
<dbReference type="PANTHER" id="PTHR10217:SF435">
    <property type="entry name" value="POTASSIUM VOLTAGE-GATED CHANNEL PROTEIN EAG"/>
    <property type="match status" value="1"/>
</dbReference>
<dbReference type="SMART" id="SM00100">
    <property type="entry name" value="cNMP"/>
    <property type="match status" value="2"/>
</dbReference>
<comment type="subcellular location">
    <subcellularLocation>
        <location evidence="1">Membrane</location>
        <topology evidence="1">Multi-pass membrane protein</topology>
    </subcellularLocation>
</comment>
<evidence type="ECO:0000256" key="14">
    <source>
        <dbReference type="SAM" id="Phobius"/>
    </source>
</evidence>
<dbReference type="InterPro" id="IPR014710">
    <property type="entry name" value="RmlC-like_jellyroll"/>
</dbReference>
<evidence type="ECO:0000256" key="6">
    <source>
        <dbReference type="ARBA" id="ARBA00022882"/>
    </source>
</evidence>
<sequence>MSIEQANSNVKGIEFGKPVLEMEDNSLHESEIEDEYYENSLPQENEKLIPNLNEVPKWIIRVNEPSRVNWDLFVMCLATWNCIWIPFEIAFDPAAANGVIIQVTDYIIDFFFFIDIIITFRTTYIKGSSGDEIMEPKKIAIHYLKNRFIIDLLSIFPFGFIMGSKNVEILNIFGILKVARVLRLGRIINVLNARQEVKLTLKLCNLVFSLILYIHLAGCTWHYIYKDTKDWIPPLDYMFVETDLYDRDTLYQYLIAFYHSVMMLNGNEVGPRSFLQYVFVSAFLMVGAILQSNIFGNMAVLLQEINKKSSRFKEKLDTAKTAVKNLGLPPAFENKVINYLIYTEGNLDKQREFELMNNMISPSLKMQIIRNIFYKIVISNPIFGGGNQDLIEHVLQTISTISFLPEDSIIKQDDDGDKLFFCYQGELEVLIADENSEVNRTNILSPGAMFGEIALISNCKRTATIKCLNYCTCAALTDDQLRDITRKYPEIMSKFKARRSQYNDCWKSFMKKLILTVEYFQKLKPTTIEDLIYSMRQEYIGTNRILYKPGDCIENIRFIVEGSMQVIIQEVVIDHLRQASCLGKYSILEPTPIMFTIKAKDNMKVLYIDYEVLEELRETHPDLDKEMEAYEKYIEEYGLPICDYSIPYKRNVKTKFKNAVRRAITFNAYKHKKKSKLSRLIEDLRKQKKEYEEKGEKKIKREEFKNELADLIYEKIKNIIPNSDDSQAYIMEIFKYINKKMEEVTNTLVEQNDFIGYELGDDESQYHSELDNLEDLENLDLFNDSKEEQKVEKTEGEKINDSFADYFGLGNSHQDQINKAKEQMKEYKLSQSRRKSKKSSHAALDNFLKIDTNEGMSEQSAVLDSERSYPRLTSKEKQEAIDHVRNLNGDHW</sequence>
<feature type="transmembrane region" description="Helical" evidence="14">
    <location>
        <begin position="274"/>
        <end position="302"/>
    </location>
</feature>
<dbReference type="GO" id="GO:0005249">
    <property type="term" value="F:voltage-gated potassium channel activity"/>
    <property type="evidence" value="ECO:0007669"/>
    <property type="project" value="InterPro"/>
</dbReference>
<evidence type="ECO:0000256" key="9">
    <source>
        <dbReference type="ARBA" id="ARBA00023065"/>
    </source>
</evidence>
<evidence type="ECO:0000256" key="13">
    <source>
        <dbReference type="SAM" id="MobiDB-lite"/>
    </source>
</evidence>
<dbReference type="Gene3D" id="1.10.287.70">
    <property type="match status" value="1"/>
</dbReference>
<dbReference type="PROSITE" id="PS50042">
    <property type="entry name" value="CNMP_BINDING_3"/>
    <property type="match status" value="2"/>
</dbReference>
<keyword evidence="7" id="KW-0630">Potassium</keyword>
<evidence type="ECO:0000256" key="8">
    <source>
        <dbReference type="ARBA" id="ARBA00022989"/>
    </source>
</evidence>
<dbReference type="InterPro" id="IPR018488">
    <property type="entry name" value="cNMP-bd_CS"/>
</dbReference>
<keyword evidence="12" id="KW-0175">Coiled coil</keyword>
<reference evidence="16" key="1">
    <citation type="submission" date="2023-07" db="EMBL/GenBank/DDBJ databases">
        <authorList>
            <consortium name="AG Swart"/>
            <person name="Singh M."/>
            <person name="Singh A."/>
            <person name="Seah K."/>
            <person name="Emmerich C."/>
        </authorList>
    </citation>
    <scope>NUCLEOTIDE SEQUENCE</scope>
    <source>
        <strain evidence="16">DP1</strain>
    </source>
</reference>
<organism evidence="16 17">
    <name type="scientific">Euplotes crassus</name>
    <dbReference type="NCBI Taxonomy" id="5936"/>
    <lineage>
        <taxon>Eukaryota</taxon>
        <taxon>Sar</taxon>
        <taxon>Alveolata</taxon>
        <taxon>Ciliophora</taxon>
        <taxon>Intramacronucleata</taxon>
        <taxon>Spirotrichea</taxon>
        <taxon>Hypotrichia</taxon>
        <taxon>Euplotida</taxon>
        <taxon>Euplotidae</taxon>
        <taxon>Moneuplotes</taxon>
    </lineage>
</organism>
<evidence type="ECO:0000256" key="12">
    <source>
        <dbReference type="SAM" id="Coils"/>
    </source>
</evidence>
<dbReference type="PRINTS" id="PR01463">
    <property type="entry name" value="EAGCHANLFMLY"/>
</dbReference>
<keyword evidence="10 14" id="KW-0472">Membrane</keyword>
<evidence type="ECO:0000256" key="1">
    <source>
        <dbReference type="ARBA" id="ARBA00004141"/>
    </source>
</evidence>
<dbReference type="PANTHER" id="PTHR10217">
    <property type="entry name" value="VOLTAGE AND LIGAND GATED POTASSIUM CHANNEL"/>
    <property type="match status" value="1"/>
</dbReference>
<evidence type="ECO:0000256" key="11">
    <source>
        <dbReference type="ARBA" id="ARBA00023303"/>
    </source>
</evidence>
<evidence type="ECO:0000256" key="2">
    <source>
        <dbReference type="ARBA" id="ARBA00022448"/>
    </source>
</evidence>
<dbReference type="SUPFAM" id="SSF81324">
    <property type="entry name" value="Voltage-gated potassium channels"/>
    <property type="match status" value="1"/>
</dbReference>
<keyword evidence="5" id="KW-0631">Potassium channel</keyword>
<evidence type="ECO:0000256" key="5">
    <source>
        <dbReference type="ARBA" id="ARBA00022826"/>
    </source>
</evidence>
<accession>A0AAD1Y016</accession>
<dbReference type="Pfam" id="PF00027">
    <property type="entry name" value="cNMP_binding"/>
    <property type="match status" value="1"/>
</dbReference>
<dbReference type="Proteomes" id="UP001295684">
    <property type="component" value="Unassembled WGS sequence"/>
</dbReference>
<keyword evidence="17" id="KW-1185">Reference proteome</keyword>
<feature type="transmembrane region" description="Helical" evidence="14">
    <location>
        <begin position="107"/>
        <end position="125"/>
    </location>
</feature>
<evidence type="ECO:0000256" key="7">
    <source>
        <dbReference type="ARBA" id="ARBA00022958"/>
    </source>
</evidence>
<keyword evidence="4 14" id="KW-0812">Transmembrane</keyword>
<dbReference type="AlphaFoldDB" id="A0AAD1Y016"/>
<keyword evidence="2" id="KW-0813">Transport</keyword>
<evidence type="ECO:0000256" key="4">
    <source>
        <dbReference type="ARBA" id="ARBA00022692"/>
    </source>
</evidence>
<protein>
    <recommendedName>
        <fullName evidence="15">Cyclic nucleotide-binding domain-containing protein</fullName>
    </recommendedName>
</protein>
<keyword evidence="11" id="KW-0407">Ion channel</keyword>
<dbReference type="GO" id="GO:0034702">
    <property type="term" value="C:monoatomic ion channel complex"/>
    <property type="evidence" value="ECO:0007669"/>
    <property type="project" value="UniProtKB-KW"/>
</dbReference>
<evidence type="ECO:0000313" key="17">
    <source>
        <dbReference type="Proteomes" id="UP001295684"/>
    </source>
</evidence>
<comment type="caution">
    <text evidence="16">The sequence shown here is derived from an EMBL/GenBank/DDBJ whole genome shotgun (WGS) entry which is preliminary data.</text>
</comment>
<dbReference type="InterPro" id="IPR050818">
    <property type="entry name" value="KCNH_animal-type"/>
</dbReference>
<dbReference type="Pfam" id="PF00520">
    <property type="entry name" value="Ion_trans"/>
    <property type="match status" value="1"/>
</dbReference>
<dbReference type="SUPFAM" id="SSF51206">
    <property type="entry name" value="cAMP-binding domain-like"/>
    <property type="match status" value="2"/>
</dbReference>
<evidence type="ECO:0000256" key="3">
    <source>
        <dbReference type="ARBA" id="ARBA00022538"/>
    </source>
</evidence>
<dbReference type="InterPro" id="IPR005821">
    <property type="entry name" value="Ion_trans_dom"/>
</dbReference>
<dbReference type="GO" id="GO:0042391">
    <property type="term" value="P:regulation of membrane potential"/>
    <property type="evidence" value="ECO:0007669"/>
    <property type="project" value="TreeGrafter"/>
</dbReference>
<dbReference type="CDD" id="cd00038">
    <property type="entry name" value="CAP_ED"/>
    <property type="match status" value="2"/>
</dbReference>
<dbReference type="EMBL" id="CAMPGE010023226">
    <property type="protein sequence ID" value="CAI2381190.1"/>
    <property type="molecule type" value="Genomic_DNA"/>
</dbReference>
<name>A0AAD1Y016_EUPCR</name>
<evidence type="ECO:0000259" key="15">
    <source>
        <dbReference type="PROSITE" id="PS50042"/>
    </source>
</evidence>
<evidence type="ECO:0000313" key="16">
    <source>
        <dbReference type="EMBL" id="CAI2381190.1"/>
    </source>
</evidence>
<feature type="transmembrane region" description="Helical" evidence="14">
    <location>
        <begin position="68"/>
        <end position="87"/>
    </location>
</feature>
<keyword evidence="3" id="KW-0633">Potassium transport</keyword>
<dbReference type="Gene3D" id="2.60.120.10">
    <property type="entry name" value="Jelly Rolls"/>
    <property type="match status" value="2"/>
</dbReference>
<feature type="domain" description="Cyclic nucleotide-binding" evidence="15">
    <location>
        <begin position="382"/>
        <end position="502"/>
    </location>
</feature>
<dbReference type="GO" id="GO:0005886">
    <property type="term" value="C:plasma membrane"/>
    <property type="evidence" value="ECO:0007669"/>
    <property type="project" value="TreeGrafter"/>
</dbReference>
<feature type="coiled-coil region" evidence="12">
    <location>
        <begin position="670"/>
        <end position="701"/>
    </location>
</feature>
<feature type="transmembrane region" description="Helical" evidence="14">
    <location>
        <begin position="203"/>
        <end position="224"/>
    </location>
</feature>
<gene>
    <name evidence="16" type="ORF">ECRASSUSDP1_LOCUS22637</name>
</gene>
<dbReference type="PROSITE" id="PS00889">
    <property type="entry name" value="CNMP_BINDING_2"/>
    <property type="match status" value="1"/>
</dbReference>
<dbReference type="InterPro" id="IPR000595">
    <property type="entry name" value="cNMP-bd_dom"/>
</dbReference>
<keyword evidence="6" id="KW-0851">Voltage-gated channel</keyword>
<dbReference type="InterPro" id="IPR018490">
    <property type="entry name" value="cNMP-bd_dom_sf"/>
</dbReference>
<feature type="compositionally biased region" description="Basic and acidic residues" evidence="13">
    <location>
        <begin position="864"/>
        <end position="892"/>
    </location>
</feature>
<evidence type="ECO:0000256" key="10">
    <source>
        <dbReference type="ARBA" id="ARBA00023136"/>
    </source>
</evidence>
<keyword evidence="8 14" id="KW-1133">Transmembrane helix</keyword>
<dbReference type="InterPro" id="IPR003938">
    <property type="entry name" value="K_chnl_volt-dep_EAG/ELK/ERG"/>
</dbReference>
<keyword evidence="9" id="KW-0406">Ion transport</keyword>
<feature type="domain" description="Cyclic nucleotide-binding" evidence="15">
    <location>
        <begin position="519"/>
        <end position="616"/>
    </location>
</feature>